<feature type="domain" description="Nucleotidyl transferase" evidence="8">
    <location>
        <begin position="5"/>
        <end position="283"/>
    </location>
</feature>
<evidence type="ECO:0000256" key="6">
    <source>
        <dbReference type="ARBA" id="ARBA00023134"/>
    </source>
</evidence>
<dbReference type="InterPro" id="IPR029044">
    <property type="entry name" value="Nucleotide-diphossugar_trans"/>
</dbReference>
<keyword evidence="3 9" id="KW-0808">Transferase</keyword>
<sequence length="345" mass="39864">MNTCALIMAGGKGTRFWPLSTEEKPKQFLNLVGDKTMIQMTVDRIKPIIPIERIFICTGEKYVTLLREQLPGLPEKNIIIEPEGRNTAPCIALSAFIINRYFENATMVVLPADHLIRDEEKFREIIINGYDFLKLNNNSILTLGMKPDRPETGYGYIKCGKDIQNGIKEVERFFEKPNVDLAQKYLDEGTYLWNGGMFVWKIKHILNQIKEYLPLTYEVLHSLENVNEEEIQNYIDINYKKTDSISIDYAVLEKSKNIFVIPSEIGWDDIGTWKSLERYREKDIDNNVIIGDVKQFNSMNNIIISSCKPIILDGVKSLYIIETDDRIIIGDREKIDKINEIKSKI</sequence>
<evidence type="ECO:0000256" key="3">
    <source>
        <dbReference type="ARBA" id="ARBA00022679"/>
    </source>
</evidence>
<dbReference type="EMBL" id="CACRTO010000020">
    <property type="protein sequence ID" value="VYU30634.1"/>
    <property type="molecule type" value="Genomic_DNA"/>
</dbReference>
<gene>
    <name evidence="9" type="primary">rfbM</name>
    <name evidence="9" type="ORF">CTLFYP3_02011</name>
</gene>
<dbReference type="PANTHER" id="PTHR46390:SF1">
    <property type="entry name" value="MANNOSE-1-PHOSPHATE GUANYLYLTRANSFERASE"/>
    <property type="match status" value="1"/>
</dbReference>
<evidence type="ECO:0000256" key="1">
    <source>
        <dbReference type="ARBA" id="ARBA00006115"/>
    </source>
</evidence>
<evidence type="ECO:0000256" key="2">
    <source>
        <dbReference type="ARBA" id="ARBA00012387"/>
    </source>
</evidence>
<dbReference type="SUPFAM" id="SSF159283">
    <property type="entry name" value="Guanosine diphospho-D-mannose pyrophosphorylase/mannose-6-phosphate isomerase linker domain"/>
    <property type="match status" value="1"/>
</dbReference>
<comment type="catalytic activity">
    <reaction evidence="7">
        <text>alpha-D-mannose 1-phosphate + GTP + H(+) = GDP-alpha-D-mannose + diphosphate</text>
        <dbReference type="Rhea" id="RHEA:15229"/>
        <dbReference type="ChEBI" id="CHEBI:15378"/>
        <dbReference type="ChEBI" id="CHEBI:33019"/>
        <dbReference type="ChEBI" id="CHEBI:37565"/>
        <dbReference type="ChEBI" id="CHEBI:57527"/>
        <dbReference type="ChEBI" id="CHEBI:58409"/>
        <dbReference type="EC" id="2.7.7.13"/>
    </reaction>
</comment>
<dbReference type="InterPro" id="IPR005835">
    <property type="entry name" value="NTP_transferase_dom"/>
</dbReference>
<proteinExistence type="inferred from homology"/>
<name>A0A6N3DSE2_9CLOT</name>
<protein>
    <recommendedName>
        <fullName evidence="2">mannose-1-phosphate guanylyltransferase</fullName>
        <ecNumber evidence="2">2.7.7.13</ecNumber>
    </recommendedName>
</protein>
<dbReference type="AlphaFoldDB" id="A0A6N3DSE2"/>
<dbReference type="RefSeq" id="WP_156626469.1">
    <property type="nucleotide sequence ID" value="NZ_CACRTO010000020.1"/>
</dbReference>
<dbReference type="PANTHER" id="PTHR46390">
    <property type="entry name" value="MANNOSE-1-PHOSPHATE GUANYLYLTRANSFERASE"/>
    <property type="match status" value="1"/>
</dbReference>
<organism evidence="9">
    <name type="scientific">Clostridium tertium</name>
    <dbReference type="NCBI Taxonomy" id="1559"/>
    <lineage>
        <taxon>Bacteria</taxon>
        <taxon>Bacillati</taxon>
        <taxon>Bacillota</taxon>
        <taxon>Clostridia</taxon>
        <taxon>Eubacteriales</taxon>
        <taxon>Clostridiaceae</taxon>
        <taxon>Clostridium</taxon>
    </lineage>
</organism>
<dbReference type="InterPro" id="IPR049577">
    <property type="entry name" value="GMPP_N"/>
</dbReference>
<evidence type="ECO:0000256" key="7">
    <source>
        <dbReference type="ARBA" id="ARBA00047343"/>
    </source>
</evidence>
<reference evidence="9" key="1">
    <citation type="submission" date="2019-11" db="EMBL/GenBank/DDBJ databases">
        <authorList>
            <person name="Feng L."/>
        </authorList>
    </citation>
    <scope>NUCLEOTIDE SEQUENCE</scope>
    <source>
        <strain evidence="9">CTertiumLFYP3</strain>
    </source>
</reference>
<comment type="similarity">
    <text evidence="1">Belongs to the mannose-6-phosphate isomerase type 2 family.</text>
</comment>
<keyword evidence="5" id="KW-0547">Nucleotide-binding</keyword>
<dbReference type="InterPro" id="IPR051161">
    <property type="entry name" value="Mannose-6P_isomerase_type2"/>
</dbReference>
<evidence type="ECO:0000313" key="9">
    <source>
        <dbReference type="EMBL" id="VYU30634.1"/>
    </source>
</evidence>
<dbReference type="EC" id="2.7.7.13" evidence="2"/>
<evidence type="ECO:0000259" key="8">
    <source>
        <dbReference type="Pfam" id="PF00483"/>
    </source>
</evidence>
<dbReference type="GO" id="GO:0009298">
    <property type="term" value="P:GDP-mannose biosynthetic process"/>
    <property type="evidence" value="ECO:0007669"/>
    <property type="project" value="TreeGrafter"/>
</dbReference>
<dbReference type="Pfam" id="PF00483">
    <property type="entry name" value="NTP_transferase"/>
    <property type="match status" value="1"/>
</dbReference>
<dbReference type="Gene3D" id="3.90.550.10">
    <property type="entry name" value="Spore Coat Polysaccharide Biosynthesis Protein SpsA, Chain A"/>
    <property type="match status" value="1"/>
</dbReference>
<dbReference type="FunFam" id="3.90.550.10:FF:000046">
    <property type="entry name" value="Mannose-1-phosphate guanylyltransferase (GDP)"/>
    <property type="match status" value="1"/>
</dbReference>
<keyword evidence="4 9" id="KW-0548">Nucleotidyltransferase</keyword>
<evidence type="ECO:0000256" key="4">
    <source>
        <dbReference type="ARBA" id="ARBA00022695"/>
    </source>
</evidence>
<dbReference type="SUPFAM" id="SSF53448">
    <property type="entry name" value="Nucleotide-diphospho-sugar transferases"/>
    <property type="match status" value="1"/>
</dbReference>
<accession>A0A6N3DSE2</accession>
<dbReference type="GO" id="GO:0004475">
    <property type="term" value="F:mannose-1-phosphate guanylyltransferase (GTP) activity"/>
    <property type="evidence" value="ECO:0007669"/>
    <property type="project" value="UniProtKB-EC"/>
</dbReference>
<keyword evidence="6" id="KW-0342">GTP-binding</keyword>
<dbReference type="CDD" id="cd02509">
    <property type="entry name" value="GDP-M1P_Guanylyltransferase"/>
    <property type="match status" value="1"/>
</dbReference>
<evidence type="ECO:0000256" key="5">
    <source>
        <dbReference type="ARBA" id="ARBA00022741"/>
    </source>
</evidence>
<dbReference type="GO" id="GO:0005525">
    <property type="term" value="F:GTP binding"/>
    <property type="evidence" value="ECO:0007669"/>
    <property type="project" value="UniProtKB-KW"/>
</dbReference>